<comment type="catalytic activity">
    <reaction evidence="1">
        <text>Release of an N-terminal tripeptide from a polypeptide.</text>
        <dbReference type="EC" id="3.4.14.10"/>
    </reaction>
</comment>
<dbReference type="InterPro" id="IPR022229">
    <property type="entry name" value="TPPII_Ig-like-2"/>
</dbReference>
<dbReference type="Pfam" id="PF12583">
    <property type="entry name" value="TPPII_C"/>
    <property type="match status" value="1"/>
</dbReference>
<feature type="domain" description="Tripeptidyl-peptidase II galactose-binding" evidence="16">
    <location>
        <begin position="655"/>
        <end position="743"/>
    </location>
</feature>
<dbReference type="GO" id="GO:0005829">
    <property type="term" value="C:cytosol"/>
    <property type="evidence" value="ECO:0007669"/>
    <property type="project" value="TreeGrafter"/>
</dbReference>
<dbReference type="InterPro" id="IPR015500">
    <property type="entry name" value="Peptidase_S8_subtilisin-rel"/>
</dbReference>
<evidence type="ECO:0000259" key="15">
    <source>
        <dbReference type="Pfam" id="PF21223"/>
    </source>
</evidence>
<evidence type="ECO:0000256" key="6">
    <source>
        <dbReference type="ARBA" id="ARBA00022670"/>
    </source>
</evidence>
<dbReference type="GO" id="GO:0006508">
    <property type="term" value="P:proteolysis"/>
    <property type="evidence" value="ECO:0007669"/>
    <property type="project" value="UniProtKB-KW"/>
</dbReference>
<protein>
    <recommendedName>
        <fullName evidence="4">Tripeptidyl-peptidase 2</fullName>
        <ecNumber evidence="3">3.4.14.10</ecNumber>
    </recommendedName>
    <alternativeName>
        <fullName evidence="9">Tripeptidyl aminopeptidase</fullName>
    </alternativeName>
</protein>
<evidence type="ECO:0000256" key="4">
    <source>
        <dbReference type="ARBA" id="ARBA00020244"/>
    </source>
</evidence>
<evidence type="ECO:0000313" key="17">
    <source>
        <dbReference type="EMBL" id="CAB3267194.1"/>
    </source>
</evidence>
<dbReference type="InterPro" id="IPR046939">
    <property type="entry name" value="TPPII_C_sf"/>
</dbReference>
<dbReference type="Pfam" id="PF12580">
    <property type="entry name" value="TPPII"/>
    <property type="match status" value="1"/>
</dbReference>
<dbReference type="InterPro" id="IPR046940">
    <property type="entry name" value="TPPII_Ig-like_sf"/>
</dbReference>
<evidence type="ECO:0000259" key="12">
    <source>
        <dbReference type="Pfam" id="PF00082"/>
    </source>
</evidence>
<evidence type="ECO:0000256" key="3">
    <source>
        <dbReference type="ARBA" id="ARBA00012462"/>
    </source>
</evidence>
<dbReference type="InterPro" id="IPR022232">
    <property type="entry name" value="TPPII_C_art"/>
</dbReference>
<dbReference type="GO" id="GO:0004252">
    <property type="term" value="F:serine-type endopeptidase activity"/>
    <property type="evidence" value="ECO:0007669"/>
    <property type="project" value="UniProtKB-UniRule"/>
</dbReference>
<dbReference type="EMBL" id="LR791332">
    <property type="protein sequence ID" value="CAB3267194.1"/>
    <property type="molecule type" value="mRNA"/>
</dbReference>
<organism evidence="17">
    <name type="scientific">Phallusia mammillata</name>
    <dbReference type="NCBI Taxonomy" id="59560"/>
    <lineage>
        <taxon>Eukaryota</taxon>
        <taxon>Metazoa</taxon>
        <taxon>Chordata</taxon>
        <taxon>Tunicata</taxon>
        <taxon>Ascidiacea</taxon>
        <taxon>Phlebobranchia</taxon>
        <taxon>Ascidiidae</taxon>
        <taxon>Phallusia</taxon>
    </lineage>
</organism>
<keyword evidence="6 10" id="KW-0645">Protease</keyword>
<dbReference type="PROSITE" id="PS51892">
    <property type="entry name" value="SUBTILASE"/>
    <property type="match status" value="1"/>
</dbReference>
<dbReference type="AlphaFoldDB" id="A0A6F9DUS7"/>
<dbReference type="InterPro" id="IPR036852">
    <property type="entry name" value="Peptidase_S8/S53_dom_sf"/>
</dbReference>
<dbReference type="Pfam" id="PF21316">
    <property type="entry name" value="TPPII_GBD"/>
    <property type="match status" value="1"/>
</dbReference>
<keyword evidence="7 10" id="KW-0378">Hydrolase</keyword>
<evidence type="ECO:0000259" key="14">
    <source>
        <dbReference type="Pfam" id="PF12583"/>
    </source>
</evidence>
<dbReference type="InterPro" id="IPR048384">
    <property type="entry name" value="TPPII_GBD"/>
</dbReference>
<evidence type="ECO:0000256" key="5">
    <source>
        <dbReference type="ARBA" id="ARBA00022438"/>
    </source>
</evidence>
<feature type="compositionally biased region" description="Polar residues" evidence="11">
    <location>
        <begin position="1011"/>
        <end position="1021"/>
    </location>
</feature>
<dbReference type="Gene3D" id="2.60.40.3170">
    <property type="match status" value="1"/>
</dbReference>
<dbReference type="InterPro" id="IPR000209">
    <property type="entry name" value="Peptidase_S8/S53_dom"/>
</dbReference>
<feature type="compositionally biased region" description="Polar residues" evidence="11">
    <location>
        <begin position="1157"/>
        <end position="1176"/>
    </location>
</feature>
<dbReference type="SUPFAM" id="SSF52743">
    <property type="entry name" value="Subtilisin-like"/>
    <property type="match status" value="1"/>
</dbReference>
<dbReference type="Pfam" id="PF00082">
    <property type="entry name" value="Peptidase_S8"/>
    <property type="match status" value="1"/>
</dbReference>
<dbReference type="PRINTS" id="PR00723">
    <property type="entry name" value="SUBTILISIN"/>
</dbReference>
<dbReference type="GO" id="GO:0008240">
    <property type="term" value="F:tripeptidyl-peptidase activity"/>
    <property type="evidence" value="ECO:0007669"/>
    <property type="project" value="UniProtKB-EC"/>
</dbReference>
<evidence type="ECO:0000256" key="9">
    <source>
        <dbReference type="ARBA" id="ARBA00032232"/>
    </source>
</evidence>
<dbReference type="InterPro" id="IPR050131">
    <property type="entry name" value="Peptidase_S8_subtilisin-like"/>
</dbReference>
<dbReference type="FunFam" id="3.40.50.200:FF:000003">
    <property type="entry name" value="Tripeptidyl peptidase 2"/>
    <property type="match status" value="1"/>
</dbReference>
<feature type="domain" description="Tripeptidyl peptidase II C-terminal" evidence="14">
    <location>
        <begin position="1034"/>
        <end position="1083"/>
    </location>
</feature>
<keyword evidence="8 10" id="KW-0720">Serine protease</keyword>
<evidence type="ECO:0000256" key="2">
    <source>
        <dbReference type="ARBA" id="ARBA00011073"/>
    </source>
</evidence>
<dbReference type="Gene3D" id="3.40.50.200">
    <property type="entry name" value="Peptidase S8/S53 domain"/>
    <property type="match status" value="1"/>
</dbReference>
<dbReference type="InterPro" id="IPR048383">
    <property type="entry name" value="TPPII_Ig-like-1"/>
</dbReference>
<gene>
    <name evidence="17" type="primary">Tpp2</name>
</gene>
<feature type="domain" description="Tripeptidyl-peptidase II first Ig-like" evidence="15">
    <location>
        <begin position="521"/>
        <end position="635"/>
    </location>
</feature>
<dbReference type="PROSITE" id="PS00138">
    <property type="entry name" value="SUBTILASE_SER"/>
    <property type="match status" value="1"/>
</dbReference>
<dbReference type="Pfam" id="PF21223">
    <property type="entry name" value="TPPII_Ig-like-1"/>
    <property type="match status" value="1"/>
</dbReference>
<dbReference type="PANTHER" id="PTHR43806">
    <property type="entry name" value="PEPTIDASE S8"/>
    <property type="match status" value="1"/>
</dbReference>
<dbReference type="PANTHER" id="PTHR43806:SF14">
    <property type="entry name" value="TRIPEPTIDYL-PEPTIDASE 2"/>
    <property type="match status" value="1"/>
</dbReference>
<keyword evidence="5" id="KW-0031">Aminopeptidase</keyword>
<name>A0A6F9DUS7_9ASCI</name>
<evidence type="ECO:0000256" key="7">
    <source>
        <dbReference type="ARBA" id="ARBA00022801"/>
    </source>
</evidence>
<evidence type="ECO:0000256" key="11">
    <source>
        <dbReference type="SAM" id="MobiDB-lite"/>
    </source>
</evidence>
<dbReference type="Gene3D" id="1.25.40.710">
    <property type="match status" value="1"/>
</dbReference>
<feature type="region of interest" description="Disordered" evidence="11">
    <location>
        <begin position="1009"/>
        <end position="1032"/>
    </location>
</feature>
<dbReference type="Gene3D" id="2.20.25.690">
    <property type="match status" value="1"/>
</dbReference>
<comment type="similarity">
    <text evidence="2 10">Belongs to the peptidase S8 family.</text>
</comment>
<sequence>MANIDTNYPLQSMVPKRETGALNFLLKNPEFDGKGITIAILDTGVDPGAPGLQFTSDGRPKIIEIIDTTGSGDVDTSTVVSPDQDGNIIGLSGRTLKIPSSWNNPSGRYNIGTKDLSLIFPKNLKDRLQKELKETTWDSNHKRMTATTLEKLDQLNKQDQDLSSKDRLHREDMQAQIEVLDKLDKSWSAFGLIVDCVVFHDGNTYQACVDISMTGDLQSCPVLGSYNESQQYATFSRTTMFNFSVNIYEEGKVLCIVANGGSHGTHVAAITAGYFADEPDKNGVAPGAQIVAIKIGDSRLATMETGTGLIRGLSEVVRLKCDIANLSYGEACHWPGAGKICATIEEAVTKHNLIFVSSAGNNGPCLSTVGSPGGTTEHIIGVGAWVSPDMMTAEYSMSEKLPSNQYTWSSRGPCVNGALGVSISAPGGAITSVPNWTLQGSQLMNGTSMSSPNACGAIALILSALKAQEIQYTPYSIRRALENTASKQNNIECFAQGHGFVQVNEAYEYLSRHAALPENKISFDLSLPHGKKGIYLRTYEDSVKPHSINVTVEPKYHSSASPEEKIEFSCHMAICSDQPWVVCPTHLEMMNMARAFVVKVDPRGLSPGVHYAQVQAFNTKQVNAGVLFSLPVTVIKPELVEKCGNYQLCEEKRTFKPGQIGRTFFHVPADASWAELSLKNHSSDQAARFVIHCVHIREQRAFREQEFYKLVTVPPGGTSEQAFAVQSGLTAELCVARWWSNLGDVTMSYDVRCKGLKVENNPVMHAVNGIHRMEVRALDRDDFSPSVTLKHIVLPLRPTDHCVRPLTSRDHVLGEQPTYEMINTYSLHLSKSSDVTISFPLLSDLLYENEYNSQIWLMFDSNKSFIAAGDAYPHQYPQKLDKGDYTIRLQVSHSSRDALHRLKDAALTVKTKLTSNISLEVFGSHRDALMGSNKMSTVIVTSAKPVPFYVAPLAEDKLPKHVTGGQYLIGPMSVAKSEMGKRANTYCGKRPKIQGEYTHMFTYVLIDPPTKTKSTRNNSGKKQGKYDAKNPNQCEEDLRDLKMTWIAKQERLDIFDKLKGEWPEHLPLYMAKLQALESAKTRANRLDDIIETADEVISRIDTHNLSANLGIKSDPRPDAANIKSETEKQKSHLIAALIHKGCALADKLDELEVAASRQENAENQDGEAQQSGDNVTLTTGCSDINEKLKETYETLQMFADLNDSKLLPFVFKHATATKKFGLAAKTLLKQSDEKKCKETDLKFIKVCQSLGWEYIALHFEKSMPVKYPGAFIPF</sequence>
<dbReference type="Gene3D" id="6.10.250.3080">
    <property type="match status" value="1"/>
</dbReference>
<evidence type="ECO:0000259" key="16">
    <source>
        <dbReference type="Pfam" id="PF21316"/>
    </source>
</evidence>
<feature type="domain" description="Tripeptidyl peptidase II second Ig-like" evidence="13">
    <location>
        <begin position="778"/>
        <end position="962"/>
    </location>
</feature>
<accession>A0A6F9DUS7</accession>
<dbReference type="EC" id="3.4.14.10" evidence="3"/>
<evidence type="ECO:0000259" key="13">
    <source>
        <dbReference type="Pfam" id="PF12580"/>
    </source>
</evidence>
<proteinExistence type="evidence at transcript level"/>
<dbReference type="CDD" id="cd04857">
    <property type="entry name" value="Peptidases_S8_Tripeptidyl_Aminopeptidase_II"/>
    <property type="match status" value="1"/>
</dbReference>
<feature type="region of interest" description="Disordered" evidence="11">
    <location>
        <begin position="1156"/>
        <end position="1176"/>
    </location>
</feature>
<feature type="domain" description="Peptidase S8/S53" evidence="12">
    <location>
        <begin position="33"/>
        <end position="499"/>
    </location>
</feature>
<dbReference type="InterPro" id="IPR023828">
    <property type="entry name" value="Peptidase_S8_Ser-AS"/>
</dbReference>
<dbReference type="InterPro" id="IPR034051">
    <property type="entry name" value="TPP_II_domain"/>
</dbReference>
<feature type="active site" description="Charge relay system" evidence="10">
    <location>
        <position position="448"/>
    </location>
</feature>
<dbReference type="GO" id="GO:0004177">
    <property type="term" value="F:aminopeptidase activity"/>
    <property type="evidence" value="ECO:0007669"/>
    <property type="project" value="UniProtKB-KW"/>
</dbReference>
<evidence type="ECO:0000256" key="8">
    <source>
        <dbReference type="ARBA" id="ARBA00022825"/>
    </source>
</evidence>
<feature type="active site" description="Charge relay system" evidence="10">
    <location>
        <position position="263"/>
    </location>
</feature>
<reference evidence="17" key="1">
    <citation type="submission" date="2020-04" db="EMBL/GenBank/DDBJ databases">
        <authorList>
            <person name="Neveu A P."/>
        </authorList>
    </citation>
    <scope>NUCLEOTIDE SEQUENCE</scope>
    <source>
        <tissue evidence="17">Whole embryo</tissue>
    </source>
</reference>
<feature type="active site" description="Charge relay system" evidence="10">
    <location>
        <position position="42"/>
    </location>
</feature>
<evidence type="ECO:0000256" key="10">
    <source>
        <dbReference type="PROSITE-ProRule" id="PRU01240"/>
    </source>
</evidence>
<evidence type="ECO:0000256" key="1">
    <source>
        <dbReference type="ARBA" id="ARBA00001910"/>
    </source>
</evidence>